<dbReference type="AlphaFoldDB" id="A0A9Q0C6N0"/>
<dbReference type="InterPro" id="IPR002699">
    <property type="entry name" value="V_ATPase_D"/>
</dbReference>
<dbReference type="Pfam" id="PF01813">
    <property type="entry name" value="ATP-synt_D"/>
    <property type="match status" value="1"/>
</dbReference>
<name>A0A9Q0C6N0_9POAL</name>
<evidence type="ECO:0000313" key="5">
    <source>
        <dbReference type="Proteomes" id="UP001151287"/>
    </source>
</evidence>
<sequence>MSVIRVVSFVSCRAVSRAVSCRSIKSASLKVRSKQDNAAGAKLPHFELFHASDGSTAALARDDQKIQTCRATHLKAIELLIDLASLQTSFFTLDEAIKTINRQPQGQCFVQLLTRMRVLMRLSARILQSNVDYVDCFVIEAEVLTLTHGFPKLYLSHQCNVCK</sequence>
<dbReference type="PANTHER" id="PTHR11671">
    <property type="entry name" value="V-TYPE ATP SYNTHASE SUBUNIT D"/>
    <property type="match status" value="1"/>
</dbReference>
<evidence type="ECO:0000256" key="3">
    <source>
        <dbReference type="ARBA" id="ARBA00023065"/>
    </source>
</evidence>
<dbReference type="OrthoDB" id="7676488at2759"/>
<dbReference type="EMBL" id="JAMQYH010000005">
    <property type="protein sequence ID" value="KAJ1688261.1"/>
    <property type="molecule type" value="Genomic_DNA"/>
</dbReference>
<proteinExistence type="inferred from homology"/>
<keyword evidence="2" id="KW-0813">Transport</keyword>
<evidence type="ECO:0000313" key="4">
    <source>
        <dbReference type="EMBL" id="KAJ1688261.1"/>
    </source>
</evidence>
<comment type="caution">
    <text evidence="4">The sequence shown here is derived from an EMBL/GenBank/DDBJ whole genome shotgun (WGS) entry which is preliminary data.</text>
</comment>
<evidence type="ECO:0000256" key="1">
    <source>
        <dbReference type="ARBA" id="ARBA00005850"/>
    </source>
</evidence>
<keyword evidence="3" id="KW-0406">Ion transport</keyword>
<dbReference type="GO" id="GO:0046961">
    <property type="term" value="F:proton-transporting ATPase activity, rotational mechanism"/>
    <property type="evidence" value="ECO:0007669"/>
    <property type="project" value="InterPro"/>
</dbReference>
<accession>A0A9Q0C6N0</accession>
<keyword evidence="5" id="KW-1185">Reference proteome</keyword>
<comment type="similarity">
    <text evidence="1">Belongs to the V-ATPase D subunit family.</text>
</comment>
<gene>
    <name evidence="4" type="ORF">LUZ63_019651</name>
</gene>
<reference evidence="4" key="1">
    <citation type="journal article" date="2022" name="Cell">
        <title>Repeat-based holocentromeres influence genome architecture and karyotype evolution.</title>
        <authorList>
            <person name="Hofstatter P.G."/>
            <person name="Thangavel G."/>
            <person name="Lux T."/>
            <person name="Neumann P."/>
            <person name="Vondrak T."/>
            <person name="Novak P."/>
            <person name="Zhang M."/>
            <person name="Costa L."/>
            <person name="Castellani M."/>
            <person name="Scott A."/>
            <person name="Toegelov H."/>
            <person name="Fuchs J."/>
            <person name="Mata-Sucre Y."/>
            <person name="Dias Y."/>
            <person name="Vanzela A.L.L."/>
            <person name="Huettel B."/>
            <person name="Almeida C.C.S."/>
            <person name="Simkova H."/>
            <person name="Souza G."/>
            <person name="Pedrosa-Harand A."/>
            <person name="Macas J."/>
            <person name="Mayer K.F.X."/>
            <person name="Houben A."/>
            <person name="Marques A."/>
        </authorList>
    </citation>
    <scope>NUCLEOTIDE SEQUENCE</scope>
    <source>
        <strain evidence="4">RhyBre1mFocal</strain>
    </source>
</reference>
<dbReference type="Gene3D" id="1.10.287.3240">
    <property type="match status" value="1"/>
</dbReference>
<evidence type="ECO:0000256" key="2">
    <source>
        <dbReference type="ARBA" id="ARBA00022448"/>
    </source>
</evidence>
<organism evidence="4 5">
    <name type="scientific">Rhynchospora breviuscula</name>
    <dbReference type="NCBI Taxonomy" id="2022672"/>
    <lineage>
        <taxon>Eukaryota</taxon>
        <taxon>Viridiplantae</taxon>
        <taxon>Streptophyta</taxon>
        <taxon>Embryophyta</taxon>
        <taxon>Tracheophyta</taxon>
        <taxon>Spermatophyta</taxon>
        <taxon>Magnoliopsida</taxon>
        <taxon>Liliopsida</taxon>
        <taxon>Poales</taxon>
        <taxon>Cyperaceae</taxon>
        <taxon>Cyperoideae</taxon>
        <taxon>Rhynchosporeae</taxon>
        <taxon>Rhynchospora</taxon>
    </lineage>
</organism>
<protein>
    <submittedName>
        <fullName evidence="4">Uncharacterized protein</fullName>
    </submittedName>
</protein>
<dbReference type="Proteomes" id="UP001151287">
    <property type="component" value="Unassembled WGS sequence"/>
</dbReference>